<dbReference type="PROSITE" id="PS51375">
    <property type="entry name" value="PPR"/>
    <property type="match status" value="1"/>
</dbReference>
<organism evidence="3 4">
    <name type="scientific">Anisodus acutangulus</name>
    <dbReference type="NCBI Taxonomy" id="402998"/>
    <lineage>
        <taxon>Eukaryota</taxon>
        <taxon>Viridiplantae</taxon>
        <taxon>Streptophyta</taxon>
        <taxon>Embryophyta</taxon>
        <taxon>Tracheophyta</taxon>
        <taxon>Spermatophyta</taxon>
        <taxon>Magnoliopsida</taxon>
        <taxon>eudicotyledons</taxon>
        <taxon>Gunneridae</taxon>
        <taxon>Pentapetalae</taxon>
        <taxon>asterids</taxon>
        <taxon>lamiids</taxon>
        <taxon>Solanales</taxon>
        <taxon>Solanaceae</taxon>
        <taxon>Solanoideae</taxon>
        <taxon>Hyoscyameae</taxon>
        <taxon>Anisodus</taxon>
    </lineage>
</organism>
<dbReference type="InterPro" id="IPR002885">
    <property type="entry name" value="PPR_rpt"/>
</dbReference>
<dbReference type="InterPro" id="IPR011990">
    <property type="entry name" value="TPR-like_helical_dom_sf"/>
</dbReference>
<dbReference type="InterPro" id="IPR046960">
    <property type="entry name" value="PPR_At4g14850-like_plant"/>
</dbReference>
<dbReference type="GO" id="GO:0009451">
    <property type="term" value="P:RNA modification"/>
    <property type="evidence" value="ECO:0007669"/>
    <property type="project" value="InterPro"/>
</dbReference>
<protein>
    <recommendedName>
        <fullName evidence="5">Pentatricopeptide repeat-containing protein</fullName>
    </recommendedName>
</protein>
<evidence type="ECO:0000313" key="4">
    <source>
        <dbReference type="Proteomes" id="UP001152561"/>
    </source>
</evidence>
<evidence type="ECO:0000256" key="2">
    <source>
        <dbReference type="PROSITE-ProRule" id="PRU00708"/>
    </source>
</evidence>
<feature type="repeat" description="PPR" evidence="2">
    <location>
        <begin position="90"/>
        <end position="124"/>
    </location>
</feature>
<keyword evidence="4" id="KW-1185">Reference proteome</keyword>
<evidence type="ECO:0000256" key="1">
    <source>
        <dbReference type="ARBA" id="ARBA00022737"/>
    </source>
</evidence>
<comment type="caution">
    <text evidence="3">The sequence shown here is derived from an EMBL/GenBank/DDBJ whole genome shotgun (WGS) entry which is preliminary data.</text>
</comment>
<evidence type="ECO:0000313" key="3">
    <source>
        <dbReference type="EMBL" id="KAJ8565102.1"/>
    </source>
</evidence>
<dbReference type="PANTHER" id="PTHR47926">
    <property type="entry name" value="PENTATRICOPEPTIDE REPEAT-CONTAINING PROTEIN"/>
    <property type="match status" value="1"/>
</dbReference>
<keyword evidence="1" id="KW-0677">Repeat</keyword>
<dbReference type="Gene3D" id="1.25.40.10">
    <property type="entry name" value="Tetratricopeptide repeat domain"/>
    <property type="match status" value="1"/>
</dbReference>
<proteinExistence type="predicted"/>
<dbReference type="OrthoDB" id="185373at2759"/>
<dbReference type="Proteomes" id="UP001152561">
    <property type="component" value="Unassembled WGS sequence"/>
</dbReference>
<sequence length="199" mass="22560">MIRAYIGTNKHQEALKMYSIMLEDKFIQPDKYTFTFVLKACTGVCDFEKGIKIHEEIVKRNLENDVFIGTGLIDMYCKMGDLDSARKGKDDVSCGTMMAGYAYNGNFYEVLELFDYMKRMGLKMSKLSAVSALLATGEMGELERGIEIHECAIQEMIDSDVMVATSLMTMYAKCGVLDKARDLFSGIREREIWLLGLQQ</sequence>
<name>A0A9Q1RNG4_9SOLA</name>
<dbReference type="Pfam" id="PF01535">
    <property type="entry name" value="PPR"/>
    <property type="match status" value="4"/>
</dbReference>
<dbReference type="AlphaFoldDB" id="A0A9Q1RNG4"/>
<dbReference type="PANTHER" id="PTHR47926:SF533">
    <property type="entry name" value="DYW DOMAIN-CONTAINING PROTEIN"/>
    <property type="match status" value="1"/>
</dbReference>
<gene>
    <name evidence="3" type="ORF">K7X08_001562</name>
</gene>
<dbReference type="EMBL" id="JAJAGQ010000004">
    <property type="protein sequence ID" value="KAJ8565102.1"/>
    <property type="molecule type" value="Genomic_DNA"/>
</dbReference>
<dbReference type="GO" id="GO:0003723">
    <property type="term" value="F:RNA binding"/>
    <property type="evidence" value="ECO:0007669"/>
    <property type="project" value="InterPro"/>
</dbReference>
<reference evidence="4" key="1">
    <citation type="journal article" date="2023" name="Proc. Natl. Acad. Sci. U.S.A.">
        <title>Genomic and structural basis for evolution of tropane alkaloid biosynthesis.</title>
        <authorList>
            <person name="Wanga Y.-J."/>
            <person name="Taina T."/>
            <person name="Yua J.-Y."/>
            <person name="Lia J."/>
            <person name="Xua B."/>
            <person name="Chenc J."/>
            <person name="D'Auriad J.C."/>
            <person name="Huanga J.-P."/>
            <person name="Huanga S.-X."/>
        </authorList>
    </citation>
    <scope>NUCLEOTIDE SEQUENCE [LARGE SCALE GENOMIC DNA]</scope>
    <source>
        <strain evidence="4">cv. KIB-2019</strain>
    </source>
</reference>
<dbReference type="NCBIfam" id="TIGR00756">
    <property type="entry name" value="PPR"/>
    <property type="match status" value="1"/>
</dbReference>
<evidence type="ECO:0008006" key="5">
    <source>
        <dbReference type="Google" id="ProtNLM"/>
    </source>
</evidence>
<accession>A0A9Q1RNG4</accession>